<name>A0A933I7K5_UNCT6</name>
<keyword evidence="1" id="KW-1133">Transmembrane helix</keyword>
<organism evidence="2 3">
    <name type="scientific">candidate division TA06 bacterium</name>
    <dbReference type="NCBI Taxonomy" id="2250710"/>
    <lineage>
        <taxon>Bacteria</taxon>
        <taxon>Bacteria division TA06</taxon>
    </lineage>
</organism>
<gene>
    <name evidence="2" type="ORF">HY768_00415</name>
</gene>
<comment type="caution">
    <text evidence="2">The sequence shown here is derived from an EMBL/GenBank/DDBJ whole genome shotgun (WGS) entry which is preliminary data.</text>
</comment>
<dbReference type="EMBL" id="JACQXR010000004">
    <property type="protein sequence ID" value="MBI4725686.1"/>
    <property type="molecule type" value="Genomic_DNA"/>
</dbReference>
<proteinExistence type="predicted"/>
<evidence type="ECO:0000313" key="3">
    <source>
        <dbReference type="Proteomes" id="UP000736328"/>
    </source>
</evidence>
<keyword evidence="1" id="KW-0812">Transmembrane</keyword>
<accession>A0A933I7K5</accession>
<sequence length="237" mass="26490">MDNILSFIMANIPFLIFIGVFPLMIYIGYLGRQKQKAKMKDIAMKLGLQLSEGRLTPQITGRPQNISNARDFNTYQASKKLAGNGFIKELLSMMSPLSLTGKYKGYDVRITVTKRDKATYTEFKTAFPRPLGLGLKINANNLLLKQFILGQKGKTVQAGNEPFDKKIQVNGNDPLKIKYLLTLENQRSLLDLFSVYPSTVVDDQGISISVRGFTDDSQKCSAVLDRMTAAAKHFSHN</sequence>
<keyword evidence="1" id="KW-0472">Membrane</keyword>
<feature type="transmembrane region" description="Helical" evidence="1">
    <location>
        <begin position="6"/>
        <end position="30"/>
    </location>
</feature>
<dbReference type="AlphaFoldDB" id="A0A933I7K5"/>
<evidence type="ECO:0000256" key="1">
    <source>
        <dbReference type="SAM" id="Phobius"/>
    </source>
</evidence>
<protein>
    <submittedName>
        <fullName evidence="2">Uncharacterized protein</fullName>
    </submittedName>
</protein>
<dbReference type="Proteomes" id="UP000736328">
    <property type="component" value="Unassembled WGS sequence"/>
</dbReference>
<evidence type="ECO:0000313" key="2">
    <source>
        <dbReference type="EMBL" id="MBI4725686.1"/>
    </source>
</evidence>
<reference evidence="2" key="1">
    <citation type="submission" date="2020-07" db="EMBL/GenBank/DDBJ databases">
        <title>Huge and variable diversity of episymbiotic CPR bacteria and DPANN archaea in groundwater ecosystems.</title>
        <authorList>
            <person name="He C.Y."/>
            <person name="Keren R."/>
            <person name="Whittaker M."/>
            <person name="Farag I.F."/>
            <person name="Doudna J."/>
            <person name="Cate J.H.D."/>
            <person name="Banfield J.F."/>
        </authorList>
    </citation>
    <scope>NUCLEOTIDE SEQUENCE</scope>
    <source>
        <strain evidence="2">NC_groundwater_1520_Pr4_B-0.1um_53_5</strain>
    </source>
</reference>